<protein>
    <recommendedName>
        <fullName evidence="3">DUF4278 domain-containing protein</fullName>
    </recommendedName>
</protein>
<evidence type="ECO:0008006" key="3">
    <source>
        <dbReference type="Google" id="ProtNLM"/>
    </source>
</evidence>
<sequence>MTSYYRGIKVTRQNNTNHSSAVDKVLNYRGAKYNALKISKSAKPSSGNYRGVSWSA</sequence>
<dbReference type="AlphaFoldDB" id="A0A838XVJ0"/>
<organism evidence="1 2">
    <name type="scientific">SAR86 cluster bacterium</name>
    <dbReference type="NCBI Taxonomy" id="2030880"/>
    <lineage>
        <taxon>Bacteria</taxon>
        <taxon>Pseudomonadati</taxon>
        <taxon>Pseudomonadota</taxon>
        <taxon>Gammaproteobacteria</taxon>
        <taxon>SAR86 cluster</taxon>
    </lineage>
</organism>
<reference evidence="1 2" key="1">
    <citation type="submission" date="2020-06" db="EMBL/GenBank/DDBJ databases">
        <title>Dysbiosis in marine aquaculture revealed through microbiome analysis: reverse ecology for environmental sustainability.</title>
        <authorList>
            <person name="Haro-Moreno J.M."/>
            <person name="Coutinho F.H."/>
            <person name="Zaragoza-Solas A."/>
            <person name="Picazo A."/>
            <person name="Almagro-Moreno S."/>
            <person name="Lopez-Perez M."/>
        </authorList>
    </citation>
    <scope>NUCLEOTIDE SEQUENCE [LARGE SCALE GENOMIC DNA]</scope>
    <source>
        <strain evidence="1">MCMED-G41</strain>
    </source>
</reference>
<accession>A0A838XVJ0</accession>
<proteinExistence type="predicted"/>
<dbReference type="EMBL" id="JACETL010000023">
    <property type="protein sequence ID" value="MBA4692604.1"/>
    <property type="molecule type" value="Genomic_DNA"/>
</dbReference>
<comment type="caution">
    <text evidence="1">The sequence shown here is derived from an EMBL/GenBank/DDBJ whole genome shotgun (WGS) entry which is preliminary data.</text>
</comment>
<dbReference type="Pfam" id="PF14105">
    <property type="entry name" value="DUF4278"/>
    <property type="match status" value="1"/>
</dbReference>
<evidence type="ECO:0000313" key="2">
    <source>
        <dbReference type="Proteomes" id="UP000551848"/>
    </source>
</evidence>
<dbReference type="InterPro" id="IPR025458">
    <property type="entry name" value="DUF4278"/>
</dbReference>
<evidence type="ECO:0000313" key="1">
    <source>
        <dbReference type="EMBL" id="MBA4692604.1"/>
    </source>
</evidence>
<dbReference type="Proteomes" id="UP000551848">
    <property type="component" value="Unassembled WGS sequence"/>
</dbReference>
<name>A0A838XVJ0_9GAMM</name>
<gene>
    <name evidence="1" type="ORF">H2072_02525</name>
</gene>